<dbReference type="RefSeq" id="WP_152867427.1">
    <property type="nucleotide sequence ID" value="NZ_VMNX01000184.1"/>
</dbReference>
<dbReference type="Proteomes" id="UP000373149">
    <property type="component" value="Unassembled WGS sequence"/>
</dbReference>
<dbReference type="InterPro" id="IPR006626">
    <property type="entry name" value="PbH1"/>
</dbReference>
<keyword evidence="8" id="KW-1185">Reference proteome</keyword>
<evidence type="ECO:0000256" key="2">
    <source>
        <dbReference type="ARBA" id="ARBA00022525"/>
    </source>
</evidence>
<dbReference type="GO" id="GO:0005576">
    <property type="term" value="C:extracellular region"/>
    <property type="evidence" value="ECO:0007669"/>
    <property type="project" value="UniProtKB-SubCell"/>
</dbReference>
<dbReference type="EMBL" id="VMNX01000184">
    <property type="protein sequence ID" value="MPY53292.1"/>
    <property type="molecule type" value="Genomic_DNA"/>
</dbReference>
<sequence length="316" mass="33663">MRKFAIAGLMAAVSTASLVTATPASAAPTSVYVSTTGSNSAPGTKSQPIRTIGEALKRVRNNTKLTTVRIFGGTYRPGASFSVGKAYKQKSITFTRVGGSTAPVIKGTNGARHLDYFLKVAADGPRIHMKRLIIQYYRTGGVLLKNDRNTFTGTQFSFIGNAYAGTGDGYAGIHMNAGSSYNIVDNVSFLYLKNVANECPGCMHGVYIAERSHHNTVKNSTFQGITGDPVRLRRSSSDNLIDHNQFRRSGTNAMVSYWVHASDGSFACGARNTVTNNTYSSMSDETKPGIIVTSGADEGRTSCPAAIPTETGNTKA</sequence>
<dbReference type="InterPro" id="IPR039448">
    <property type="entry name" value="Beta_helix"/>
</dbReference>
<accession>A0A5N8X1W2</accession>
<organism evidence="7 8">
    <name type="scientific">Streptomyces acidicola</name>
    <dbReference type="NCBI Taxonomy" id="2596892"/>
    <lineage>
        <taxon>Bacteria</taxon>
        <taxon>Bacillati</taxon>
        <taxon>Actinomycetota</taxon>
        <taxon>Actinomycetes</taxon>
        <taxon>Kitasatosporales</taxon>
        <taxon>Streptomycetaceae</taxon>
        <taxon>Streptomyces</taxon>
    </lineage>
</organism>
<evidence type="ECO:0000256" key="4">
    <source>
        <dbReference type="SAM" id="MobiDB-lite"/>
    </source>
</evidence>
<feature type="signal peptide" evidence="5">
    <location>
        <begin position="1"/>
        <end position="26"/>
    </location>
</feature>
<dbReference type="PANTHER" id="PTHR40088">
    <property type="entry name" value="PECTATE LYASE (EUROFUNG)"/>
    <property type="match status" value="1"/>
</dbReference>
<evidence type="ECO:0000313" key="8">
    <source>
        <dbReference type="Proteomes" id="UP000373149"/>
    </source>
</evidence>
<dbReference type="InterPro" id="IPR012334">
    <property type="entry name" value="Pectin_lyas_fold"/>
</dbReference>
<evidence type="ECO:0000256" key="3">
    <source>
        <dbReference type="ARBA" id="ARBA00022729"/>
    </source>
</evidence>
<dbReference type="PANTHER" id="PTHR40088:SF2">
    <property type="entry name" value="SECRETED SUGAR HYDROLASE"/>
    <property type="match status" value="1"/>
</dbReference>
<evidence type="ECO:0000256" key="5">
    <source>
        <dbReference type="SAM" id="SignalP"/>
    </source>
</evidence>
<evidence type="ECO:0000313" key="7">
    <source>
        <dbReference type="EMBL" id="MPY53292.1"/>
    </source>
</evidence>
<feature type="domain" description="Right handed beta helix" evidence="6">
    <location>
        <begin position="128"/>
        <end position="296"/>
    </location>
</feature>
<dbReference type="Pfam" id="PF13229">
    <property type="entry name" value="Beta_helix"/>
    <property type="match status" value="1"/>
</dbReference>
<proteinExistence type="predicted"/>
<dbReference type="GO" id="GO:0016837">
    <property type="term" value="F:carbon-oxygen lyase activity, acting on polysaccharides"/>
    <property type="evidence" value="ECO:0007669"/>
    <property type="project" value="TreeGrafter"/>
</dbReference>
<protein>
    <recommendedName>
        <fullName evidence="6">Right handed beta helix domain-containing protein</fullName>
    </recommendedName>
</protein>
<dbReference type="InterPro" id="IPR052052">
    <property type="entry name" value="Polysaccharide_Lyase_9"/>
</dbReference>
<feature type="region of interest" description="Disordered" evidence="4">
    <location>
        <begin position="293"/>
        <end position="316"/>
    </location>
</feature>
<evidence type="ECO:0000256" key="1">
    <source>
        <dbReference type="ARBA" id="ARBA00004613"/>
    </source>
</evidence>
<dbReference type="Gene3D" id="2.160.20.10">
    <property type="entry name" value="Single-stranded right-handed beta-helix, Pectin lyase-like"/>
    <property type="match status" value="1"/>
</dbReference>
<feature type="chain" id="PRO_5024365500" description="Right handed beta helix domain-containing protein" evidence="5">
    <location>
        <begin position="27"/>
        <end position="316"/>
    </location>
</feature>
<reference evidence="7 8" key="1">
    <citation type="submission" date="2019-09" db="EMBL/GenBank/DDBJ databases">
        <authorList>
            <person name="Duangmal K."/>
            <person name="Teo W.F.A."/>
            <person name="Lipun K."/>
        </authorList>
    </citation>
    <scope>NUCLEOTIDE SEQUENCE [LARGE SCALE GENOMIC DNA]</scope>
    <source>
        <strain evidence="7 8">K1PN6</strain>
    </source>
</reference>
<keyword evidence="2" id="KW-0964">Secreted</keyword>
<dbReference type="SMART" id="SM00710">
    <property type="entry name" value="PbH1"/>
    <property type="match status" value="5"/>
</dbReference>
<comment type="caution">
    <text evidence="7">The sequence shown here is derived from an EMBL/GenBank/DDBJ whole genome shotgun (WGS) entry which is preliminary data.</text>
</comment>
<keyword evidence="3 5" id="KW-0732">Signal</keyword>
<dbReference type="InterPro" id="IPR011050">
    <property type="entry name" value="Pectin_lyase_fold/virulence"/>
</dbReference>
<dbReference type="AlphaFoldDB" id="A0A5N8X1W2"/>
<evidence type="ECO:0000259" key="6">
    <source>
        <dbReference type="Pfam" id="PF13229"/>
    </source>
</evidence>
<dbReference type="SUPFAM" id="SSF51126">
    <property type="entry name" value="Pectin lyase-like"/>
    <property type="match status" value="1"/>
</dbReference>
<gene>
    <name evidence="7" type="ORF">FPZ41_33910</name>
</gene>
<name>A0A5N8X1W2_9ACTN</name>
<comment type="subcellular location">
    <subcellularLocation>
        <location evidence="1">Secreted</location>
    </subcellularLocation>
</comment>